<evidence type="ECO:0000256" key="7">
    <source>
        <dbReference type="SAM" id="MobiDB-lite"/>
    </source>
</evidence>
<dbReference type="FunFam" id="3.30.70.580:FF:000002">
    <property type="entry name" value="tRNA pseudouridine synthase"/>
    <property type="match status" value="1"/>
</dbReference>
<dbReference type="GO" id="GO:0005634">
    <property type="term" value="C:nucleus"/>
    <property type="evidence" value="ECO:0007669"/>
    <property type="project" value="TreeGrafter"/>
</dbReference>
<evidence type="ECO:0000256" key="6">
    <source>
        <dbReference type="PIRSR" id="PIRSR641708-2"/>
    </source>
</evidence>
<dbReference type="InterPro" id="IPR020103">
    <property type="entry name" value="PsdUridine_synth_cat_dom_sf"/>
</dbReference>
<dbReference type="GO" id="GO:0009982">
    <property type="term" value="F:pseudouridine synthase activity"/>
    <property type="evidence" value="ECO:0007669"/>
    <property type="project" value="InterPro"/>
</dbReference>
<reference evidence="10" key="1">
    <citation type="submission" date="2025-08" db="UniProtKB">
        <authorList>
            <consortium name="RefSeq"/>
        </authorList>
    </citation>
    <scope>IDENTIFICATION</scope>
</reference>
<dbReference type="SUPFAM" id="SSF55120">
    <property type="entry name" value="Pseudouridine synthase"/>
    <property type="match status" value="2"/>
</dbReference>
<dbReference type="InterPro" id="IPR020097">
    <property type="entry name" value="PsdUridine_synth_TruA_a/b_dom"/>
</dbReference>
<evidence type="ECO:0000256" key="5">
    <source>
        <dbReference type="PIRSR" id="PIRSR641708-1"/>
    </source>
</evidence>
<organism evidence="9 10">
    <name type="scientific">Sesamum indicum</name>
    <name type="common">Oriental sesame</name>
    <name type="synonym">Sesamum orientale</name>
    <dbReference type="NCBI Taxonomy" id="4182"/>
    <lineage>
        <taxon>Eukaryota</taxon>
        <taxon>Viridiplantae</taxon>
        <taxon>Streptophyta</taxon>
        <taxon>Embryophyta</taxon>
        <taxon>Tracheophyta</taxon>
        <taxon>Spermatophyta</taxon>
        <taxon>Magnoliopsida</taxon>
        <taxon>eudicotyledons</taxon>
        <taxon>Gunneridae</taxon>
        <taxon>Pentapetalae</taxon>
        <taxon>asterids</taxon>
        <taxon>lamiids</taxon>
        <taxon>Lamiales</taxon>
        <taxon>Pedaliaceae</taxon>
        <taxon>Sesamum</taxon>
    </lineage>
</organism>
<evidence type="ECO:0000313" key="10">
    <source>
        <dbReference type="RefSeq" id="XP_011080768.1"/>
    </source>
</evidence>
<dbReference type="CDD" id="cd02568">
    <property type="entry name" value="PseudoU_synth_PUS1_PUS2"/>
    <property type="match status" value="1"/>
</dbReference>
<dbReference type="GO" id="GO:0031119">
    <property type="term" value="P:tRNA pseudouridine synthesis"/>
    <property type="evidence" value="ECO:0007669"/>
    <property type="project" value="InterPro"/>
</dbReference>
<dbReference type="InterPro" id="IPR020094">
    <property type="entry name" value="TruA/RsuA/RluB/E/F_N"/>
</dbReference>
<name>A0A6I9TB20_SESIN</name>
<dbReference type="GO" id="GO:0003723">
    <property type="term" value="F:RNA binding"/>
    <property type="evidence" value="ECO:0007669"/>
    <property type="project" value="InterPro"/>
</dbReference>
<keyword evidence="3" id="KW-0413">Isomerase</keyword>
<evidence type="ECO:0000259" key="8">
    <source>
        <dbReference type="Pfam" id="PF01416"/>
    </source>
</evidence>
<dbReference type="FunCoup" id="A0A6I9TB20">
    <property type="interactions" value="158"/>
</dbReference>
<evidence type="ECO:0000256" key="3">
    <source>
        <dbReference type="ARBA" id="ARBA00023235"/>
    </source>
</evidence>
<dbReference type="PANTHER" id="PTHR11142">
    <property type="entry name" value="PSEUDOURIDYLATE SYNTHASE"/>
    <property type="match status" value="1"/>
</dbReference>
<dbReference type="Pfam" id="PF01416">
    <property type="entry name" value="PseudoU_synth_1"/>
    <property type="match status" value="1"/>
</dbReference>
<evidence type="ECO:0000256" key="1">
    <source>
        <dbReference type="ARBA" id="ARBA00009375"/>
    </source>
</evidence>
<dbReference type="Proteomes" id="UP000504604">
    <property type="component" value="Linkage group LG6"/>
</dbReference>
<dbReference type="OrthoDB" id="10256309at2759"/>
<evidence type="ECO:0000256" key="2">
    <source>
        <dbReference type="ARBA" id="ARBA00022694"/>
    </source>
</evidence>
<keyword evidence="2" id="KW-0819">tRNA processing</keyword>
<dbReference type="Gene3D" id="3.30.70.580">
    <property type="entry name" value="Pseudouridine synthase I, catalytic domain, N-terminal subdomain"/>
    <property type="match status" value="1"/>
</dbReference>
<evidence type="ECO:0000256" key="4">
    <source>
        <dbReference type="ARBA" id="ARBA00036943"/>
    </source>
</evidence>
<dbReference type="RefSeq" id="XP_011080768.1">
    <property type="nucleotide sequence ID" value="XM_011082466.2"/>
</dbReference>
<accession>A0A6I9TB20</accession>
<protein>
    <submittedName>
        <fullName evidence="10">tRNA pseudouridine synthase</fullName>
    </submittedName>
</protein>
<feature type="active site" description="Nucleophile" evidence="5">
    <location>
        <position position="173"/>
    </location>
</feature>
<feature type="compositionally biased region" description="Acidic residues" evidence="7">
    <location>
        <begin position="315"/>
        <end position="324"/>
    </location>
</feature>
<dbReference type="InterPro" id="IPR020095">
    <property type="entry name" value="PsdUridine_synth_TruA_C"/>
</dbReference>
<feature type="binding site" evidence="6">
    <location>
        <position position="238"/>
    </location>
    <ligand>
        <name>substrate</name>
    </ligand>
</feature>
<dbReference type="PANTHER" id="PTHR11142:SF9">
    <property type="entry name" value="TRNA PSEUDOURIDINE SYNTHASE-RELATED"/>
    <property type="match status" value="1"/>
</dbReference>
<dbReference type="KEGG" id="sind:105163931"/>
<comment type="similarity">
    <text evidence="1">Belongs to the tRNA pseudouridine synthase TruA family.</text>
</comment>
<evidence type="ECO:0000313" key="9">
    <source>
        <dbReference type="Proteomes" id="UP000504604"/>
    </source>
</evidence>
<proteinExistence type="inferred from homology"/>
<dbReference type="InterPro" id="IPR041708">
    <property type="entry name" value="PUS1/PUS2-like"/>
</dbReference>
<dbReference type="AlphaFoldDB" id="A0A6I9TB20"/>
<keyword evidence="9" id="KW-1185">Reference proteome</keyword>
<feature type="domain" description="Pseudouridine synthase I TruA alpha/beta" evidence="8">
    <location>
        <begin position="387"/>
        <end position="453"/>
    </location>
</feature>
<dbReference type="Gramene" id="SIN_1023215.t">
    <property type="protein sequence ID" value="SIN_1023215.t"/>
    <property type="gene ID" value="SIN_1023215"/>
</dbReference>
<gene>
    <name evidence="10" type="primary">LOC105163931</name>
</gene>
<dbReference type="Gene3D" id="3.30.70.660">
    <property type="entry name" value="Pseudouridine synthase I, catalytic domain, C-terminal subdomain"/>
    <property type="match status" value="1"/>
</dbReference>
<sequence>MLRRGDPTCIYPKSPLDPWLVPKLNNQITVWSLGTHSSISRSCTTMVVSFLRLPISPWWVTPFTTNFSLQNPTNCKPLKACILCLSTSFSAATTQVTSLEAARKWEPFRKKKVVMRVGYVGSDYRGLQIQRDEHALSTIEGELEKAIFKAGGIRDSNFGDLHKIGWARSSRTDKGVHSLATMISLKLEIPEFAWDNDPNGFALVSYVNSHLPENIRVFSILPSQRSFDARRECSIRKYSYLLPAEIIGVKENFTADEVDNHLSDFNDILNTFEGEHPFHNYTIRSKYRKQLQRGSSGNGCVLKRATPSNMQGGSELEESDEEDTHEANESLATEFGETKTDSLLPSSGRTLAGLFDEDKANSKGQNLIVPVCARWLHEPDDRDRLSASHFRKIFQCRCGKLEQLSGLNYVEISICGESFMLHQIRKMVGTAIAIKRNLLPRDILQLSLSKFSRIVLPLAPSEVLILRGNNFVIRKRPGNITRPEMLTLVESEEILKLVDDFYNSVMLPQLSRFLDPSNSPWNDWVEILDANTGIPETQLIEVRNAWKLWKEEFQSRKKMAA</sequence>
<dbReference type="GeneID" id="105163931"/>
<dbReference type="InterPro" id="IPR001406">
    <property type="entry name" value="PsdUridine_synth_TruA"/>
</dbReference>
<feature type="region of interest" description="Disordered" evidence="7">
    <location>
        <begin position="294"/>
        <end position="339"/>
    </location>
</feature>
<comment type="catalytic activity">
    <reaction evidence="4">
        <text>a uridine in tRNA = a pseudouridine in tRNA</text>
        <dbReference type="Rhea" id="RHEA:54572"/>
        <dbReference type="Rhea" id="RHEA-COMP:13339"/>
        <dbReference type="Rhea" id="RHEA-COMP:13934"/>
        <dbReference type="ChEBI" id="CHEBI:65314"/>
        <dbReference type="ChEBI" id="CHEBI:65315"/>
    </reaction>
</comment>
<dbReference type="GO" id="GO:1990481">
    <property type="term" value="P:mRNA pseudouridine synthesis"/>
    <property type="evidence" value="ECO:0007669"/>
    <property type="project" value="TreeGrafter"/>
</dbReference>
<dbReference type="InParanoid" id="A0A6I9TB20"/>